<name>A0A0G2I670_9EURO</name>
<protein>
    <recommendedName>
        <fullName evidence="3">Thioesterase domain-containing protein</fullName>
    </recommendedName>
</protein>
<accession>A0A0G2I670</accession>
<dbReference type="GO" id="GO:0047617">
    <property type="term" value="F:fatty acyl-CoA hydrolase activity"/>
    <property type="evidence" value="ECO:0007669"/>
    <property type="project" value="InterPro"/>
</dbReference>
<dbReference type="Gene3D" id="3.10.129.10">
    <property type="entry name" value="Hotdog Thioesterase"/>
    <property type="match status" value="1"/>
</dbReference>
<evidence type="ECO:0000256" key="1">
    <source>
        <dbReference type="ARBA" id="ARBA00008324"/>
    </source>
</evidence>
<dbReference type="InterPro" id="IPR003736">
    <property type="entry name" value="PAAI_dom"/>
</dbReference>
<reference evidence="5" key="1">
    <citation type="journal article" date="2015" name="PLoS Genet.">
        <title>The dynamic genome and transcriptome of the human fungal pathogen Blastomyces and close relative Emmonsia.</title>
        <authorList>
            <person name="Munoz J.F."/>
            <person name="Gauthier G.M."/>
            <person name="Desjardins C.A."/>
            <person name="Gallo J.E."/>
            <person name="Holder J."/>
            <person name="Sullivan T.D."/>
            <person name="Marty A.J."/>
            <person name="Carmen J.C."/>
            <person name="Chen Z."/>
            <person name="Ding L."/>
            <person name="Gujja S."/>
            <person name="Magrini V."/>
            <person name="Misas E."/>
            <person name="Mitreva M."/>
            <person name="Priest M."/>
            <person name="Saif S."/>
            <person name="Whiston E.A."/>
            <person name="Young S."/>
            <person name="Zeng Q."/>
            <person name="Goldman W.E."/>
            <person name="Mardis E.R."/>
            <person name="Taylor J.W."/>
            <person name="McEwen J.G."/>
            <person name="Clay O.K."/>
            <person name="Klein B.S."/>
            <person name="Cuomo C.A."/>
        </authorList>
    </citation>
    <scope>NUCLEOTIDE SEQUENCE [LARGE SCALE GENOMIC DNA]</scope>
    <source>
        <strain evidence="5">UAMH 3008</strain>
    </source>
</reference>
<dbReference type="SUPFAM" id="SSF54637">
    <property type="entry name" value="Thioesterase/thiol ester dehydrase-isomerase"/>
    <property type="match status" value="1"/>
</dbReference>
<dbReference type="Proteomes" id="UP000034164">
    <property type="component" value="Unassembled WGS sequence"/>
</dbReference>
<dbReference type="OrthoDB" id="2831072at2759"/>
<dbReference type="InterPro" id="IPR029069">
    <property type="entry name" value="HotDog_dom_sf"/>
</dbReference>
<dbReference type="PANTHER" id="PTHR21660:SF1">
    <property type="entry name" value="ACYL-COENZYME A THIOESTERASE 13"/>
    <property type="match status" value="1"/>
</dbReference>
<comment type="similarity">
    <text evidence="1">Belongs to the thioesterase PaaI family.</text>
</comment>
<evidence type="ECO:0000313" key="4">
    <source>
        <dbReference type="EMBL" id="KKZ65958.1"/>
    </source>
</evidence>
<dbReference type="Pfam" id="PF03061">
    <property type="entry name" value="4HBT"/>
    <property type="match status" value="1"/>
</dbReference>
<evidence type="ECO:0000256" key="2">
    <source>
        <dbReference type="ARBA" id="ARBA00022801"/>
    </source>
</evidence>
<dbReference type="NCBIfam" id="TIGR00369">
    <property type="entry name" value="unchar_dom_1"/>
    <property type="match status" value="1"/>
</dbReference>
<gene>
    <name evidence="4" type="ORF">EMCG_08283</name>
</gene>
<organism evidence="4 5">
    <name type="scientific">[Emmonsia] crescens</name>
    <dbReference type="NCBI Taxonomy" id="73230"/>
    <lineage>
        <taxon>Eukaryota</taxon>
        <taxon>Fungi</taxon>
        <taxon>Dikarya</taxon>
        <taxon>Ascomycota</taxon>
        <taxon>Pezizomycotina</taxon>
        <taxon>Eurotiomycetes</taxon>
        <taxon>Eurotiomycetidae</taxon>
        <taxon>Onygenales</taxon>
        <taxon>Ajellomycetaceae</taxon>
        <taxon>Emergomyces</taxon>
    </lineage>
</organism>
<feature type="domain" description="Thioesterase" evidence="3">
    <location>
        <begin position="63"/>
        <end position="143"/>
    </location>
</feature>
<dbReference type="InterPro" id="IPR006683">
    <property type="entry name" value="Thioestr_dom"/>
</dbReference>
<comment type="caution">
    <text evidence="4">The sequence shown here is derived from an EMBL/GenBank/DDBJ whole genome shotgun (WGS) entry which is preliminary data.</text>
</comment>
<dbReference type="PANTHER" id="PTHR21660">
    <property type="entry name" value="THIOESTERASE SUPERFAMILY MEMBER-RELATED"/>
    <property type="match status" value="1"/>
</dbReference>
<dbReference type="CDD" id="cd03443">
    <property type="entry name" value="PaaI_thioesterase"/>
    <property type="match status" value="1"/>
</dbReference>
<dbReference type="InterPro" id="IPR039298">
    <property type="entry name" value="ACOT13"/>
</dbReference>
<proteinExistence type="inferred from homology"/>
<evidence type="ECO:0000259" key="3">
    <source>
        <dbReference type="Pfam" id="PF03061"/>
    </source>
</evidence>
<evidence type="ECO:0000313" key="5">
    <source>
        <dbReference type="Proteomes" id="UP000034164"/>
    </source>
</evidence>
<sequence length="160" mass="17781">MNSEKFHKRMKAIHAGEERNDDYKGYNHNLFRNCVHYESAIHGPHPRTSFLLTVTEPFCNKVGALHGGCATTLIDVTSTGMLIALSKPGHFVQGGVTRTLNVKFVRPVPIGVEVRIVNELVHAGKRLALVRSEIRRVDTGEVCVVGEHDKVNTDSDVERL</sequence>
<keyword evidence="2" id="KW-0378">Hydrolase</keyword>
<dbReference type="VEuPathDB" id="FungiDB:EMCG_08283"/>
<dbReference type="AlphaFoldDB" id="A0A0G2I670"/>
<dbReference type="EMBL" id="LCZI01000551">
    <property type="protein sequence ID" value="KKZ65958.1"/>
    <property type="molecule type" value="Genomic_DNA"/>
</dbReference>